<dbReference type="HOGENOM" id="CLU_882331_0_0_0"/>
<dbReference type="InterPro" id="IPR046534">
    <property type="entry name" value="DUF6599"/>
</dbReference>
<keyword evidence="2" id="KW-1185">Reference proteome</keyword>
<dbReference type="EMBL" id="CP001032">
    <property type="protein sequence ID" value="ACB75421.1"/>
    <property type="molecule type" value="Genomic_DNA"/>
</dbReference>
<proteinExistence type="predicted"/>
<gene>
    <name evidence="1" type="ordered locus">Oter_2138</name>
</gene>
<evidence type="ECO:0000313" key="1">
    <source>
        <dbReference type="EMBL" id="ACB75421.1"/>
    </source>
</evidence>
<dbReference type="Pfam" id="PF20244">
    <property type="entry name" value="DUF6599"/>
    <property type="match status" value="1"/>
</dbReference>
<dbReference type="KEGG" id="ote:Oter_2138"/>
<sequence>MTVRVCPRITRTDARQRGRSHVGRLAAWVLIAVATLSLADAPAAADAKLEPRAVAELMMSAIELPGWTLAEPPRVAAGQDLFELIDGGAEIYQEYGFKRVESRRYERGAASLQIELYQMADVSAAYGIYSMMQSPRGTPVDVGQEARLFRDYLMFWQGDFYASLTLTGEDANAAQALTEAARTIAARITTVGERPAIMRWLPEAGLQDGKYLRGPIALSNVYVFGAGDAFGAIEAACGVYADRREFIFSYPRDEAASARLAGVREAMMNDGAYRGFAQTPEGFECRDADGRRIVAGRDGSRLLVRVQETAIEAGR</sequence>
<reference evidence="1 2" key="1">
    <citation type="journal article" date="2011" name="J. Bacteriol.">
        <title>Genome sequence of the verrucomicrobium Opitutus terrae PB90-1, an abundant inhabitant of rice paddy soil ecosystems.</title>
        <authorList>
            <person name="van Passel M.W."/>
            <person name="Kant R."/>
            <person name="Palva A."/>
            <person name="Copeland A."/>
            <person name="Lucas S."/>
            <person name="Lapidus A."/>
            <person name="Glavina del Rio T."/>
            <person name="Pitluck S."/>
            <person name="Goltsman E."/>
            <person name="Clum A."/>
            <person name="Sun H."/>
            <person name="Schmutz J."/>
            <person name="Larimer F.W."/>
            <person name="Land M.L."/>
            <person name="Hauser L."/>
            <person name="Kyrpides N."/>
            <person name="Mikhailova N."/>
            <person name="Richardson P.P."/>
            <person name="Janssen P.H."/>
            <person name="de Vos W.M."/>
            <person name="Smidt H."/>
        </authorList>
    </citation>
    <scope>NUCLEOTIDE SEQUENCE [LARGE SCALE GENOMIC DNA]</scope>
    <source>
        <strain evidence="2">DSM 11246 / JCM 15787 / PB90-1</strain>
    </source>
</reference>
<protein>
    <submittedName>
        <fullName evidence="1">Uncharacterized protein</fullName>
    </submittedName>
</protein>
<dbReference type="STRING" id="452637.Oter_2138"/>
<dbReference type="AlphaFoldDB" id="B1ZNQ1"/>
<organism evidence="1 2">
    <name type="scientific">Opitutus terrae (strain DSM 11246 / JCM 15787 / PB90-1)</name>
    <dbReference type="NCBI Taxonomy" id="452637"/>
    <lineage>
        <taxon>Bacteria</taxon>
        <taxon>Pseudomonadati</taxon>
        <taxon>Verrucomicrobiota</taxon>
        <taxon>Opitutia</taxon>
        <taxon>Opitutales</taxon>
        <taxon>Opitutaceae</taxon>
        <taxon>Opitutus</taxon>
    </lineage>
</organism>
<accession>B1ZNQ1</accession>
<dbReference type="Proteomes" id="UP000007013">
    <property type="component" value="Chromosome"/>
</dbReference>
<evidence type="ECO:0000313" key="2">
    <source>
        <dbReference type="Proteomes" id="UP000007013"/>
    </source>
</evidence>
<name>B1ZNQ1_OPITP</name>